<sequence>MAGRRSNGNRIRGPQSALTDFLAANNITAARFQGNRRAQIAAENEEDDDAADDNQDDDAADAEDEEEQEEEEEEEEQAETEPSRKRKRNAAALKRSKEAAERRFENGNFGGLGSKGRPKPGQFEHCEICGKRFTVTPYSQEGPNGGLLCGVCAAARKKDAKPKSRTVRQGRRKLASDRLDGVAGGPKSLTDLCMAQVARYHNDLEELGDLPEPLLEKLSKVFGKKRILSSATLPLFLRPELEAVVLHDAAYLEEGDYRRIFAEVPKVQRLVLGNACQFKDGVIDYLIERCHSLRHIKIYAANLVSSDAWKRLFTSLGPQLESIQLKYVDPSFDSRCVDAMVTSCPRLERLKLEHCSGLDDTAVGHLSHLKTLKYLSLQTTSPISTATLTALIEARGGQLQTLSLQDLEEFDDSLLQSIHSHCRNLTKLRLSNNCVATDAAYAALFTQWANKSLSFLDLSSTRDVDNTAPLGPEEDPIGVANAGFRAVMLHSGNALQRLELASCRHISQDNFLDVFSPKSGKKGYESLELLNLSFCSGVDDKVIAAVGESCPSLRRIEVFGCFSISAFVKIPKGVSLIGGPNGLASGDVNVVVDPVH</sequence>
<feature type="region of interest" description="Disordered" evidence="1">
    <location>
        <begin position="36"/>
        <end position="120"/>
    </location>
</feature>
<dbReference type="OrthoDB" id="1924287at2759"/>
<dbReference type="InterPro" id="IPR006553">
    <property type="entry name" value="Leu-rich_rpt_Cys-con_subtyp"/>
</dbReference>
<keyword evidence="4" id="KW-1185">Reference proteome</keyword>
<dbReference type="InterPro" id="IPR032675">
    <property type="entry name" value="LRR_dom_sf"/>
</dbReference>
<dbReference type="Pfam" id="PF23550">
    <property type="entry name" value="zf_Tbcl_Rhp7"/>
    <property type="match status" value="1"/>
</dbReference>
<protein>
    <submittedName>
        <fullName evidence="3">RNI-like protein</fullName>
    </submittedName>
</protein>
<feature type="compositionally biased region" description="Basic and acidic residues" evidence="1">
    <location>
        <begin position="95"/>
        <end position="105"/>
    </location>
</feature>
<reference evidence="3" key="1">
    <citation type="journal article" date="2020" name="Stud. Mycol.">
        <title>101 Dothideomycetes genomes: a test case for predicting lifestyles and emergence of pathogens.</title>
        <authorList>
            <person name="Haridas S."/>
            <person name="Albert R."/>
            <person name="Binder M."/>
            <person name="Bloem J."/>
            <person name="Labutti K."/>
            <person name="Salamov A."/>
            <person name="Andreopoulos B."/>
            <person name="Baker S."/>
            <person name="Barry K."/>
            <person name="Bills G."/>
            <person name="Bluhm B."/>
            <person name="Cannon C."/>
            <person name="Castanera R."/>
            <person name="Culley D."/>
            <person name="Daum C."/>
            <person name="Ezra D."/>
            <person name="Gonzalez J."/>
            <person name="Henrissat B."/>
            <person name="Kuo A."/>
            <person name="Liang C."/>
            <person name="Lipzen A."/>
            <person name="Lutzoni F."/>
            <person name="Magnuson J."/>
            <person name="Mondo S."/>
            <person name="Nolan M."/>
            <person name="Ohm R."/>
            <person name="Pangilinan J."/>
            <person name="Park H.-J."/>
            <person name="Ramirez L."/>
            <person name="Alfaro M."/>
            <person name="Sun H."/>
            <person name="Tritt A."/>
            <person name="Yoshinaga Y."/>
            <person name="Zwiers L.-H."/>
            <person name="Turgeon B."/>
            <person name="Goodwin S."/>
            <person name="Spatafora J."/>
            <person name="Crous P."/>
            <person name="Grigoriev I."/>
        </authorList>
    </citation>
    <scope>NUCLEOTIDE SEQUENCE</scope>
    <source>
        <strain evidence="3">CBS 480.64</strain>
    </source>
</reference>
<dbReference type="EMBL" id="MU006017">
    <property type="protein sequence ID" value="KAF2858140.1"/>
    <property type="molecule type" value="Genomic_DNA"/>
</dbReference>
<dbReference type="FunFam" id="3.80.10.10:FF:000601">
    <property type="entry name" value="DNA repair protein Rad7, protein"/>
    <property type="match status" value="1"/>
</dbReference>
<dbReference type="InterPro" id="IPR056451">
    <property type="entry name" value="Znf_Tbcl_Rhp7"/>
</dbReference>
<feature type="domain" description="DNA repair protein rhp7 treble clef" evidence="2">
    <location>
        <begin position="120"/>
        <end position="157"/>
    </location>
</feature>
<dbReference type="SMART" id="SM00367">
    <property type="entry name" value="LRR_CC"/>
    <property type="match status" value="4"/>
</dbReference>
<dbReference type="Gene3D" id="3.80.10.10">
    <property type="entry name" value="Ribonuclease Inhibitor"/>
    <property type="match status" value="2"/>
</dbReference>
<evidence type="ECO:0000313" key="4">
    <source>
        <dbReference type="Proteomes" id="UP000799421"/>
    </source>
</evidence>
<dbReference type="PANTHER" id="PTHR13318">
    <property type="entry name" value="PARTNER OF PAIRED, ISOFORM B-RELATED"/>
    <property type="match status" value="1"/>
</dbReference>
<feature type="compositionally biased region" description="Acidic residues" evidence="1">
    <location>
        <begin position="43"/>
        <end position="79"/>
    </location>
</feature>
<evidence type="ECO:0000313" key="3">
    <source>
        <dbReference type="EMBL" id="KAF2858140.1"/>
    </source>
</evidence>
<evidence type="ECO:0000259" key="2">
    <source>
        <dbReference type="Pfam" id="PF23550"/>
    </source>
</evidence>
<evidence type="ECO:0000256" key="1">
    <source>
        <dbReference type="SAM" id="MobiDB-lite"/>
    </source>
</evidence>
<dbReference type="SUPFAM" id="SSF52047">
    <property type="entry name" value="RNI-like"/>
    <property type="match status" value="1"/>
</dbReference>
<dbReference type="GO" id="GO:0031146">
    <property type="term" value="P:SCF-dependent proteasomal ubiquitin-dependent protein catabolic process"/>
    <property type="evidence" value="ECO:0007669"/>
    <property type="project" value="TreeGrafter"/>
</dbReference>
<dbReference type="AlphaFoldDB" id="A0A6A7BSC6"/>
<proteinExistence type="predicted"/>
<organism evidence="3 4">
    <name type="scientific">Piedraia hortae CBS 480.64</name>
    <dbReference type="NCBI Taxonomy" id="1314780"/>
    <lineage>
        <taxon>Eukaryota</taxon>
        <taxon>Fungi</taxon>
        <taxon>Dikarya</taxon>
        <taxon>Ascomycota</taxon>
        <taxon>Pezizomycotina</taxon>
        <taxon>Dothideomycetes</taxon>
        <taxon>Dothideomycetidae</taxon>
        <taxon>Capnodiales</taxon>
        <taxon>Piedraiaceae</taxon>
        <taxon>Piedraia</taxon>
    </lineage>
</organism>
<dbReference type="GO" id="GO:0019005">
    <property type="term" value="C:SCF ubiquitin ligase complex"/>
    <property type="evidence" value="ECO:0007669"/>
    <property type="project" value="TreeGrafter"/>
</dbReference>
<dbReference type="Proteomes" id="UP000799421">
    <property type="component" value="Unassembled WGS sequence"/>
</dbReference>
<accession>A0A6A7BSC6</accession>
<name>A0A6A7BSC6_9PEZI</name>
<gene>
    <name evidence="3" type="ORF">K470DRAFT_260141</name>
</gene>
<dbReference type="PANTHER" id="PTHR13318:SF234">
    <property type="entry name" value="RNI-LIKE PROTEIN"/>
    <property type="match status" value="1"/>
</dbReference>